<comment type="caution">
    <text evidence="1">The sequence shown here is derived from an EMBL/GenBank/DDBJ whole genome shotgun (WGS) entry which is preliminary data.</text>
</comment>
<reference evidence="2" key="1">
    <citation type="journal article" date="2019" name="Int. J. Syst. Evol. Microbiol.">
        <title>The Global Catalogue of Microorganisms (GCM) 10K type strain sequencing project: providing services to taxonomists for standard genome sequencing and annotation.</title>
        <authorList>
            <consortium name="The Broad Institute Genomics Platform"/>
            <consortium name="The Broad Institute Genome Sequencing Center for Infectious Disease"/>
            <person name="Wu L."/>
            <person name="Ma J."/>
        </authorList>
    </citation>
    <scope>NUCLEOTIDE SEQUENCE [LARGE SCALE GENOMIC DNA]</scope>
    <source>
        <strain evidence="2">CGMCC 4.7139</strain>
    </source>
</reference>
<dbReference type="Proteomes" id="UP001595993">
    <property type="component" value="Unassembled WGS sequence"/>
</dbReference>
<proteinExistence type="predicted"/>
<gene>
    <name evidence="1" type="ORF">ACFO9E_05525</name>
</gene>
<organism evidence="1 2">
    <name type="scientific">Streptomyces maoxianensis</name>
    <dbReference type="NCBI Taxonomy" id="1459942"/>
    <lineage>
        <taxon>Bacteria</taxon>
        <taxon>Bacillati</taxon>
        <taxon>Actinomycetota</taxon>
        <taxon>Actinomycetes</taxon>
        <taxon>Kitasatosporales</taxon>
        <taxon>Streptomycetaceae</taxon>
        <taxon>Streptomyces</taxon>
    </lineage>
</organism>
<protein>
    <submittedName>
        <fullName evidence="1">Uncharacterized protein</fullName>
    </submittedName>
</protein>
<accession>A0ABV9G2J3</accession>
<dbReference type="EMBL" id="JBHSFE010000006">
    <property type="protein sequence ID" value="MFC4607280.1"/>
    <property type="molecule type" value="Genomic_DNA"/>
</dbReference>
<evidence type="ECO:0000313" key="1">
    <source>
        <dbReference type="EMBL" id="MFC4607280.1"/>
    </source>
</evidence>
<sequence>MTDNCAAARRRGWTAVAHLDTDRTITALARFTRADAQQQPESPMPNT</sequence>
<evidence type="ECO:0000313" key="2">
    <source>
        <dbReference type="Proteomes" id="UP001595993"/>
    </source>
</evidence>
<keyword evidence="2" id="KW-1185">Reference proteome</keyword>
<name>A0ABV9G2J3_9ACTN</name>
<dbReference type="RefSeq" id="WP_381192165.1">
    <property type="nucleotide sequence ID" value="NZ_JBHSFE010000006.1"/>
</dbReference>